<evidence type="ECO:0000313" key="2">
    <source>
        <dbReference type="EMBL" id="KXB01294.1"/>
    </source>
</evidence>
<dbReference type="InterPro" id="IPR012340">
    <property type="entry name" value="NA-bd_OB-fold"/>
</dbReference>
<dbReference type="AlphaFoldDB" id="A0A133V4C6"/>
<protein>
    <recommendedName>
        <fullName evidence="1">ChsH2 C-terminal OB-fold domain-containing protein</fullName>
    </recommendedName>
</protein>
<gene>
    <name evidence="2" type="ORF">AKJ44_02685</name>
</gene>
<name>A0A133V4C6_9EURY</name>
<organism evidence="2 3">
    <name type="scientific">candidate division MSBL1 archaeon SCGC-AAA261F17</name>
    <dbReference type="NCBI Taxonomy" id="1698274"/>
    <lineage>
        <taxon>Archaea</taxon>
        <taxon>Methanobacteriati</taxon>
        <taxon>Methanobacteriota</taxon>
        <taxon>candidate division MSBL1</taxon>
    </lineage>
</organism>
<dbReference type="PANTHER" id="PTHR34075">
    <property type="entry name" value="BLR3430 PROTEIN"/>
    <property type="match status" value="1"/>
</dbReference>
<dbReference type="Pfam" id="PF01796">
    <property type="entry name" value="OB_ChsH2_C"/>
    <property type="match status" value="1"/>
</dbReference>
<feature type="domain" description="ChsH2 C-terminal OB-fold" evidence="1">
    <location>
        <begin position="31"/>
        <end position="93"/>
    </location>
</feature>
<dbReference type="Proteomes" id="UP000070035">
    <property type="component" value="Unassembled WGS sequence"/>
</dbReference>
<evidence type="ECO:0000259" key="1">
    <source>
        <dbReference type="Pfam" id="PF01796"/>
    </source>
</evidence>
<dbReference type="EMBL" id="LHXY01000043">
    <property type="protein sequence ID" value="KXB01294.1"/>
    <property type="molecule type" value="Genomic_DNA"/>
</dbReference>
<dbReference type="InterPro" id="IPR052513">
    <property type="entry name" value="Thioester_dehydratase-like"/>
</dbReference>
<dbReference type="SUPFAM" id="SSF50249">
    <property type="entry name" value="Nucleic acid-binding proteins"/>
    <property type="match status" value="1"/>
</dbReference>
<sequence length="115" mass="12942">MTGYKCKNCGRIGHIHGARCLNCRGTEFEEIELGDECELLTYTQVYNPPAGVDVDPPLMVGLVEFPNEVKAMGQLEIANPEDLQIGRKLKPVWGELRKIRGEKVYGFKFKLAEET</sequence>
<dbReference type="PANTHER" id="PTHR34075:SF5">
    <property type="entry name" value="BLR3430 PROTEIN"/>
    <property type="match status" value="1"/>
</dbReference>
<keyword evidence="3" id="KW-1185">Reference proteome</keyword>
<proteinExistence type="predicted"/>
<comment type="caution">
    <text evidence="2">The sequence shown here is derived from an EMBL/GenBank/DDBJ whole genome shotgun (WGS) entry which is preliminary data.</text>
</comment>
<dbReference type="InterPro" id="IPR002878">
    <property type="entry name" value="ChsH2_C"/>
</dbReference>
<evidence type="ECO:0000313" key="3">
    <source>
        <dbReference type="Proteomes" id="UP000070035"/>
    </source>
</evidence>
<reference evidence="2 3" key="1">
    <citation type="journal article" date="2016" name="Sci. Rep.">
        <title>Metabolic traits of an uncultured archaeal lineage -MSBL1- from brine pools of the Red Sea.</title>
        <authorList>
            <person name="Mwirichia R."/>
            <person name="Alam I."/>
            <person name="Rashid M."/>
            <person name="Vinu M."/>
            <person name="Ba-Alawi W."/>
            <person name="Anthony Kamau A."/>
            <person name="Kamanda Ngugi D."/>
            <person name="Goker M."/>
            <person name="Klenk H.P."/>
            <person name="Bajic V."/>
            <person name="Stingl U."/>
        </authorList>
    </citation>
    <scope>NUCLEOTIDE SEQUENCE [LARGE SCALE GENOMIC DNA]</scope>
    <source>
        <strain evidence="2">SCGC-AAA261F17</strain>
    </source>
</reference>
<accession>A0A133V4C6</accession>